<proteinExistence type="predicted"/>
<organism evidence="1 2">
    <name type="scientific">Sphingobacterium corticis</name>
    <dbReference type="NCBI Taxonomy" id="1812823"/>
    <lineage>
        <taxon>Bacteria</taxon>
        <taxon>Pseudomonadati</taxon>
        <taxon>Bacteroidota</taxon>
        <taxon>Sphingobacteriia</taxon>
        <taxon>Sphingobacteriales</taxon>
        <taxon>Sphingobacteriaceae</taxon>
        <taxon>Sphingobacterium</taxon>
    </lineage>
</organism>
<evidence type="ECO:0000313" key="1">
    <source>
        <dbReference type="EMBL" id="MFD2599064.1"/>
    </source>
</evidence>
<accession>A0ABW5NIX2</accession>
<evidence type="ECO:0000313" key="2">
    <source>
        <dbReference type="Proteomes" id="UP001597393"/>
    </source>
</evidence>
<gene>
    <name evidence="1" type="primary">traN</name>
    <name evidence="1" type="ORF">ACFSQ3_08870</name>
</gene>
<dbReference type="RefSeq" id="WP_380869193.1">
    <property type="nucleotide sequence ID" value="NZ_JBHUMA010000006.1"/>
</dbReference>
<dbReference type="EMBL" id="JBHUMA010000006">
    <property type="protein sequence ID" value="MFD2599064.1"/>
    <property type="molecule type" value="Genomic_DNA"/>
</dbReference>
<protein>
    <submittedName>
        <fullName evidence="1">Conjugative transposon protein TraN</fullName>
    </submittedName>
</protein>
<keyword evidence="2" id="KW-1185">Reference proteome</keyword>
<dbReference type="Pfam" id="PF13595">
    <property type="entry name" value="DUF4138"/>
    <property type="match status" value="1"/>
</dbReference>
<dbReference type="InterPro" id="IPR022298">
    <property type="entry name" value="Conjug_transposon_TraN"/>
</dbReference>
<dbReference type="NCBIfam" id="TIGR03780">
    <property type="entry name" value="Bac_Flav_CT_N"/>
    <property type="match status" value="1"/>
</dbReference>
<name>A0ABW5NIX2_9SPHI</name>
<sequence>MKKIIVNITIWWTALITGATAFAQRFTPIDLTPLPVELSTGFTTHIIFPHFIKAVDLGSTDIIAQKAQNTDNVLQVKAAKEHFNPTNLTVIGGDGTLYSFLVSYVARPDKLTISLKPKLESDSQIMISDTQVNESKLHENCKLITNQQFRRPMVKRAKYGAEVGMTNLYTHENQLYLRLDLQNSSTINYRVAQIRFFMSDNKLAKRTTIQQQELLPIYVDGDISKIAPRSHQLITFVLPLFTIPDGKHLRIQMLEENGGRNIEIKLRNKHLLRAINID</sequence>
<dbReference type="Proteomes" id="UP001597393">
    <property type="component" value="Unassembled WGS sequence"/>
</dbReference>
<reference evidence="2" key="1">
    <citation type="journal article" date="2019" name="Int. J. Syst. Evol. Microbiol.">
        <title>The Global Catalogue of Microorganisms (GCM) 10K type strain sequencing project: providing services to taxonomists for standard genome sequencing and annotation.</title>
        <authorList>
            <consortium name="The Broad Institute Genomics Platform"/>
            <consortium name="The Broad Institute Genome Sequencing Center for Infectious Disease"/>
            <person name="Wu L."/>
            <person name="Ma J."/>
        </authorList>
    </citation>
    <scope>NUCLEOTIDE SEQUENCE [LARGE SCALE GENOMIC DNA]</scope>
    <source>
        <strain evidence="2">KCTC 42248</strain>
    </source>
</reference>
<comment type="caution">
    <text evidence="1">The sequence shown here is derived from an EMBL/GenBank/DDBJ whole genome shotgun (WGS) entry which is preliminary data.</text>
</comment>